<proteinExistence type="predicted"/>
<name>A0A2U1JIZ9_9FLAO</name>
<dbReference type="InterPro" id="IPR047589">
    <property type="entry name" value="DUF11_rpt"/>
</dbReference>
<dbReference type="Pfam" id="PF13585">
    <property type="entry name" value="CHU_C"/>
    <property type="match status" value="1"/>
</dbReference>
<dbReference type="NCBIfam" id="TIGR01451">
    <property type="entry name" value="B_ant_repeat"/>
    <property type="match status" value="1"/>
</dbReference>
<feature type="region of interest" description="Disordered" evidence="1">
    <location>
        <begin position="1"/>
        <end position="20"/>
    </location>
</feature>
<protein>
    <recommendedName>
        <fullName evidence="2">DUF7507 domain-containing protein</fullName>
    </recommendedName>
</protein>
<dbReference type="EMBL" id="QCZH01000044">
    <property type="protein sequence ID" value="PWA05136.1"/>
    <property type="molecule type" value="Genomic_DNA"/>
</dbReference>
<dbReference type="InterPro" id="IPR055354">
    <property type="entry name" value="DUF7507"/>
</dbReference>
<feature type="non-terminal residue" evidence="3">
    <location>
        <position position="1"/>
    </location>
</feature>
<dbReference type="Pfam" id="PF24346">
    <property type="entry name" value="DUF7507"/>
    <property type="match status" value="1"/>
</dbReference>
<evidence type="ECO:0000313" key="4">
    <source>
        <dbReference type="Proteomes" id="UP000245618"/>
    </source>
</evidence>
<keyword evidence="4" id="KW-1185">Reference proteome</keyword>
<accession>A0A2U1JIZ9</accession>
<dbReference type="Proteomes" id="UP000245618">
    <property type="component" value="Unassembled WGS sequence"/>
</dbReference>
<reference evidence="3 4" key="1">
    <citation type="submission" date="2018-04" db="EMBL/GenBank/DDBJ databases">
        <title>Flavobacterium sp. nov., isolated from glacier ice.</title>
        <authorList>
            <person name="Liu Q."/>
            <person name="Xin Y.-H."/>
        </authorList>
    </citation>
    <scope>NUCLEOTIDE SEQUENCE [LARGE SCALE GENOMIC DNA]</scope>
    <source>
        <strain evidence="3 4">LB2P30</strain>
    </source>
</reference>
<comment type="caution">
    <text evidence="3">The sequence shown here is derived from an EMBL/GenBank/DDBJ whole genome shotgun (WGS) entry which is preliminary data.</text>
</comment>
<evidence type="ECO:0000313" key="3">
    <source>
        <dbReference type="EMBL" id="PWA05136.1"/>
    </source>
</evidence>
<evidence type="ECO:0000256" key="1">
    <source>
        <dbReference type="SAM" id="MobiDB-lite"/>
    </source>
</evidence>
<evidence type="ECO:0000259" key="2">
    <source>
        <dbReference type="Pfam" id="PF24346"/>
    </source>
</evidence>
<organism evidence="3 4">
    <name type="scientific">Flavobacterium laiguense</name>
    <dbReference type="NCBI Taxonomy" id="2169409"/>
    <lineage>
        <taxon>Bacteria</taxon>
        <taxon>Pseudomonadati</taxon>
        <taxon>Bacteroidota</taxon>
        <taxon>Flavobacteriia</taxon>
        <taxon>Flavobacteriales</taxon>
        <taxon>Flavobacteriaceae</taxon>
        <taxon>Flavobacterium</taxon>
    </lineage>
</organism>
<sequence>GFAPNGNEVNDNSGDSANEDGDNVIRICTTASIAITKDGTYQDTNNDGITNVGDVVSYNFVITNTGNVTLTNVTVTDINAVIAGVSIPTLGVGATDSTTFSGYHTITQNDINKGFVYNWATANSKDPKDNPVTHTSTDPTPCTSCPKDPECPDCTITPLTKSIIQATNDTFSVTQCSIPEEIRNALSNDLLNGVVANPADLKFKLLTALGQYIKIDEQGNITFIKGVAAGQYSFDYQICEAVNPTNCSTATITINVAGIDSVTITVPENQSPCNADTTLVDLFSFLPQGTPTNGTWVDTDNTGRLNANIFDPFGISISPVNTYHFEYKIAGDCPRSIFLVMDINDDCKVLPCKTIIIHNAFSSNEDGRNDYFQIENLEDNDCYRNIRLEVFNRWGVLVFEKDNYNNQGNAFRGYSEGRTTINKREGLPTGTYFYILSYETVDGLGQAQNVKKDGYLYLIK</sequence>
<dbReference type="RefSeq" id="WP_189337167.1">
    <property type="nucleotide sequence ID" value="NZ_QCZH01000044.1"/>
</dbReference>
<feature type="domain" description="DUF7507" evidence="2">
    <location>
        <begin position="31"/>
        <end position="134"/>
    </location>
</feature>
<dbReference type="AlphaFoldDB" id="A0A2U1JIZ9"/>
<gene>
    <name evidence="3" type="ORF">DB891_17275</name>
</gene>
<feature type="compositionally biased region" description="Polar residues" evidence="1">
    <location>
        <begin position="7"/>
        <end position="16"/>
    </location>
</feature>